<keyword evidence="14" id="KW-1185">Reference proteome</keyword>
<feature type="region of interest" description="Disordered" evidence="11">
    <location>
        <begin position="1"/>
        <end position="29"/>
    </location>
</feature>
<evidence type="ECO:0000256" key="3">
    <source>
        <dbReference type="ARBA" id="ARBA00022553"/>
    </source>
</evidence>
<feature type="compositionally biased region" description="Acidic residues" evidence="11">
    <location>
        <begin position="857"/>
        <end position="887"/>
    </location>
</feature>
<dbReference type="PANTHER" id="PTHR12048:SF0">
    <property type="entry name" value="CCAAT_ENHANCER-BINDING PROTEIN ZETA"/>
    <property type="match status" value="1"/>
</dbReference>
<comment type="similarity">
    <text evidence="2">Belongs to the CBF/MAK21 family.</text>
</comment>
<evidence type="ECO:0000256" key="6">
    <source>
        <dbReference type="ARBA" id="ARBA00023163"/>
    </source>
</evidence>
<feature type="compositionally biased region" description="Basic residues" evidence="11">
    <location>
        <begin position="972"/>
        <end position="987"/>
    </location>
</feature>
<evidence type="ECO:0000313" key="14">
    <source>
        <dbReference type="Proteomes" id="UP001295444"/>
    </source>
</evidence>
<organism evidence="13 14">
    <name type="scientific">Pelobates cultripes</name>
    <name type="common">Western spadefoot toad</name>
    <dbReference type="NCBI Taxonomy" id="61616"/>
    <lineage>
        <taxon>Eukaryota</taxon>
        <taxon>Metazoa</taxon>
        <taxon>Chordata</taxon>
        <taxon>Craniata</taxon>
        <taxon>Vertebrata</taxon>
        <taxon>Euteleostomi</taxon>
        <taxon>Amphibia</taxon>
        <taxon>Batrachia</taxon>
        <taxon>Anura</taxon>
        <taxon>Pelobatoidea</taxon>
        <taxon>Pelobatidae</taxon>
        <taxon>Pelobates</taxon>
    </lineage>
</organism>
<protein>
    <recommendedName>
        <fullName evidence="10">CCAAT/enhancer-binding protein zeta</fullName>
    </recommendedName>
    <alternativeName>
        <fullName evidence="8">CCAAT-box-binding transcription factor</fullName>
    </alternativeName>
</protein>
<feature type="region of interest" description="Disordered" evidence="11">
    <location>
        <begin position="824"/>
        <end position="913"/>
    </location>
</feature>
<evidence type="ECO:0000256" key="10">
    <source>
        <dbReference type="ARBA" id="ARBA00073389"/>
    </source>
</evidence>
<dbReference type="InterPro" id="IPR016024">
    <property type="entry name" value="ARM-type_fold"/>
</dbReference>
<dbReference type="AlphaFoldDB" id="A0AAD1WI56"/>
<evidence type="ECO:0000256" key="11">
    <source>
        <dbReference type="SAM" id="MobiDB-lite"/>
    </source>
</evidence>
<sequence>MKSSTLGQSPATANMEEDGDMEEGGQEGDFTLEEVLRLGGTKHDFVMLAGLEEVDELVDGGKKAGVIDDLEDGELQAFINKLGLPKLSMAVAKEDETEAVGEEKETQAGPEKTKPKKGKKTEADTELNKESEKKAKKKAKKKEASTSAASKSKGRPTFELIERTLLLIKPGGKWYDHEYTKEYSSQPQNAEDVNKYKSLAEKLYEHEVVLYKTKKEHRKGANSAWMNTVVSTGTIPDRMAAMTVLLQDAPIHTVRLLENLLNMLRKKGSKRQNLMALDTFKDLLLSDLLPDNRKLFAFEHHPFDKLEEMSSGNRDARDRRLVLWYFEEQLKKQVVEFVKVLEGLSHDPLFATKAKALNVAHELLCNKPEEEKTLLVLLVNKLGDPQYRIATKASYLLEVLLNKHPNMKVVVCLEIERLLHRPNVSEKAQYYGICFLNQIMFSHEEADLANQLITLYFCFFKSCIKKKDIDSKILRGLLTGVNRAYPYANIGSEKVKEQLDTLFKIVHVVNFNTGVQILMLLFQVMDSQQTVSNRYYAALYKKLLDPGLSQGSKQTMFLNLLFKSMKADVVLRRVKAFVKRLLQITCCQKPSFVCGALYLISEVIRLKPGLKVLLQENGEEDDEEHFCDAPDEEDDEQEQKKTLTSPTKDNAGSWIHQQTLQGLKNANSYDPLNRNPLFCGADNTSLWELRKLSDHFHPTVALFAKTILEGNPVQYTGDPLQDFTLMRFLDRFVYRNPKLPKVGENRGYLMHQKKKLYMTEQRQLVNSAEFLEKEETEIPVDDVFFHRYFKRVSKDQKRVKRDEDEGSIEDVDDDEFDQILDTFEGDSFYNGNTDPADLDFAGNVKPDKKTGKKSTEEENSDSDWDVDAEDEEVSLGSMCEEDFEDESGGLFMDPSDNDEDKKPEAQKAKKRKVKNEDVFAVAEEFGDILDENSGSKFNNIGINAVANRDNASVKQLKWESDRDNWMNDRHSRGIKKKRFGKKKIQKK</sequence>
<reference evidence="13" key="1">
    <citation type="submission" date="2022-03" db="EMBL/GenBank/DDBJ databases">
        <authorList>
            <person name="Alioto T."/>
            <person name="Alioto T."/>
            <person name="Gomez Garrido J."/>
        </authorList>
    </citation>
    <scope>NUCLEOTIDE SEQUENCE</scope>
</reference>
<gene>
    <name evidence="13" type="ORF">PECUL_23A056683</name>
</gene>
<dbReference type="SUPFAM" id="SSF48371">
    <property type="entry name" value="ARM repeat"/>
    <property type="match status" value="1"/>
</dbReference>
<keyword evidence="3" id="KW-0597">Phosphoprotein</keyword>
<keyword evidence="4" id="KW-0805">Transcription regulation</keyword>
<evidence type="ECO:0000256" key="5">
    <source>
        <dbReference type="ARBA" id="ARBA00023159"/>
    </source>
</evidence>
<dbReference type="FunFam" id="1.25.10.10:FF:000805">
    <property type="entry name" value="Similar to transcription factor CBF/MAK21"/>
    <property type="match status" value="1"/>
</dbReference>
<evidence type="ECO:0000256" key="9">
    <source>
        <dbReference type="ARBA" id="ARBA00058879"/>
    </source>
</evidence>
<name>A0AAD1WI56_PELCU</name>
<keyword evidence="5" id="KW-0010">Activator</keyword>
<dbReference type="InterPro" id="IPR040155">
    <property type="entry name" value="CEBPZ/Mak21-like"/>
</dbReference>
<feature type="compositionally biased region" description="Basic and acidic residues" evidence="11">
    <location>
        <begin position="845"/>
        <end position="856"/>
    </location>
</feature>
<accession>A0AAD1WI56</accession>
<feature type="region of interest" description="Disordered" evidence="11">
    <location>
        <begin position="95"/>
        <end position="154"/>
    </location>
</feature>
<feature type="compositionally biased region" description="Basic and acidic residues" evidence="11">
    <location>
        <begin position="960"/>
        <end position="971"/>
    </location>
</feature>
<evidence type="ECO:0000256" key="7">
    <source>
        <dbReference type="ARBA" id="ARBA00023242"/>
    </source>
</evidence>
<dbReference type="EMBL" id="OW240918">
    <property type="protein sequence ID" value="CAH2306984.1"/>
    <property type="molecule type" value="Genomic_DNA"/>
</dbReference>
<evidence type="ECO:0000256" key="2">
    <source>
        <dbReference type="ARBA" id="ARBA00007797"/>
    </source>
</evidence>
<dbReference type="GO" id="GO:0005634">
    <property type="term" value="C:nucleus"/>
    <property type="evidence" value="ECO:0007669"/>
    <property type="project" value="UniProtKB-SubCell"/>
</dbReference>
<dbReference type="InterPro" id="IPR005612">
    <property type="entry name" value="CCAAT-binding_factor"/>
</dbReference>
<evidence type="ECO:0000313" key="13">
    <source>
        <dbReference type="EMBL" id="CAH2306984.1"/>
    </source>
</evidence>
<evidence type="ECO:0000256" key="1">
    <source>
        <dbReference type="ARBA" id="ARBA00004123"/>
    </source>
</evidence>
<feature type="compositionally biased region" description="Acidic residues" evidence="11">
    <location>
        <begin position="15"/>
        <end position="29"/>
    </location>
</feature>
<feature type="domain" description="CCAAT-binding factor" evidence="12">
    <location>
        <begin position="515"/>
        <end position="704"/>
    </location>
</feature>
<evidence type="ECO:0000256" key="8">
    <source>
        <dbReference type="ARBA" id="ARBA00031941"/>
    </source>
</evidence>
<feature type="compositionally biased region" description="Acidic residues" evidence="11">
    <location>
        <begin position="622"/>
        <end position="637"/>
    </location>
</feature>
<comment type="subcellular location">
    <subcellularLocation>
        <location evidence="1">Nucleus</location>
    </subcellularLocation>
</comment>
<feature type="region of interest" description="Disordered" evidence="11">
    <location>
        <begin position="622"/>
        <end position="651"/>
    </location>
</feature>
<evidence type="ECO:0000256" key="4">
    <source>
        <dbReference type="ARBA" id="ARBA00023015"/>
    </source>
</evidence>
<feature type="compositionally biased region" description="Polar residues" evidence="11">
    <location>
        <begin position="642"/>
        <end position="651"/>
    </location>
</feature>
<proteinExistence type="inferred from homology"/>
<feature type="compositionally biased region" description="Polar residues" evidence="11">
    <location>
        <begin position="1"/>
        <end position="12"/>
    </location>
</feature>
<feature type="region of interest" description="Disordered" evidence="11">
    <location>
        <begin position="960"/>
        <end position="987"/>
    </location>
</feature>
<dbReference type="Proteomes" id="UP001295444">
    <property type="component" value="Chromosome 07"/>
</dbReference>
<dbReference type="Pfam" id="PF03914">
    <property type="entry name" value="CBF"/>
    <property type="match status" value="1"/>
</dbReference>
<dbReference type="PANTHER" id="PTHR12048">
    <property type="entry name" value="CCAAT-BINDING FACTOR-RELATED"/>
    <property type="match status" value="1"/>
</dbReference>
<evidence type="ECO:0000259" key="12">
    <source>
        <dbReference type="Pfam" id="PF03914"/>
    </source>
</evidence>
<keyword evidence="7" id="KW-0539">Nucleus</keyword>
<keyword evidence="6" id="KW-0804">Transcription</keyword>
<comment type="function">
    <text evidence="9">Stimulates transcription from the HSP70 promoter.</text>
</comment>
<feature type="compositionally biased region" description="Basic and acidic residues" evidence="11">
    <location>
        <begin position="120"/>
        <end position="133"/>
    </location>
</feature>